<evidence type="ECO:0000313" key="7">
    <source>
        <dbReference type="EMBL" id="KGR86093.1"/>
    </source>
</evidence>
<dbReference type="InterPro" id="IPR043147">
    <property type="entry name" value="Penicillin_amidase_A-knob"/>
</dbReference>
<proteinExistence type="inferred from homology"/>
<evidence type="ECO:0000256" key="3">
    <source>
        <dbReference type="ARBA" id="ARBA00023145"/>
    </source>
</evidence>
<dbReference type="SUPFAM" id="SSF56235">
    <property type="entry name" value="N-terminal nucleophile aminohydrolases (Ntn hydrolases)"/>
    <property type="match status" value="1"/>
</dbReference>
<keyword evidence="8" id="KW-1185">Reference proteome</keyword>
<comment type="caution">
    <text evidence="7">The sequence shown here is derived from an EMBL/GenBank/DDBJ whole genome shotgun (WGS) entry which is preliminary data.</text>
</comment>
<dbReference type="Gene3D" id="2.30.120.10">
    <property type="match status" value="1"/>
</dbReference>
<evidence type="ECO:0000256" key="1">
    <source>
        <dbReference type="ARBA" id="ARBA00006586"/>
    </source>
</evidence>
<dbReference type="eggNOG" id="COG2366">
    <property type="taxonomic scope" value="Bacteria"/>
</dbReference>
<dbReference type="PANTHER" id="PTHR34218:SF4">
    <property type="entry name" value="ACYL-HOMOSERINE LACTONE ACYLASE QUIP"/>
    <property type="match status" value="1"/>
</dbReference>
<dbReference type="AlphaFoldDB" id="A0A0A3IT86"/>
<keyword evidence="6" id="KW-0812">Transmembrane</keyword>
<feature type="transmembrane region" description="Helical" evidence="6">
    <location>
        <begin position="12"/>
        <end position="33"/>
    </location>
</feature>
<dbReference type="Proteomes" id="UP000030437">
    <property type="component" value="Unassembled WGS sequence"/>
</dbReference>
<keyword evidence="6" id="KW-1133">Transmembrane helix</keyword>
<dbReference type="InterPro" id="IPR029055">
    <property type="entry name" value="Ntn_hydrolases_N"/>
</dbReference>
<dbReference type="PANTHER" id="PTHR34218">
    <property type="entry name" value="PEPTIDASE S45 PENICILLIN AMIDASE"/>
    <property type="match status" value="1"/>
</dbReference>
<reference evidence="7 8" key="1">
    <citation type="submission" date="2014-02" db="EMBL/GenBank/DDBJ databases">
        <title>Draft genome sequence of Lysinibacillus odysseyi NBRC 100172.</title>
        <authorList>
            <person name="Zhang F."/>
            <person name="Wang G."/>
            <person name="Zhang L."/>
        </authorList>
    </citation>
    <scope>NUCLEOTIDE SEQUENCE [LARGE SCALE GENOMIC DNA]</scope>
    <source>
        <strain evidence="7 8">NBRC 100172</strain>
    </source>
</reference>
<dbReference type="InterPro" id="IPR002692">
    <property type="entry name" value="S45"/>
</dbReference>
<keyword evidence="6" id="KW-0472">Membrane</keyword>
<dbReference type="Gene3D" id="1.10.1400.10">
    <property type="match status" value="1"/>
</dbReference>
<keyword evidence="3" id="KW-0865">Zymogen</keyword>
<dbReference type="RefSeq" id="WP_036152699.1">
    <property type="nucleotide sequence ID" value="NZ_AVCX01000009.1"/>
</dbReference>
<dbReference type="MEROPS" id="S45.003"/>
<evidence type="ECO:0000313" key="8">
    <source>
        <dbReference type="Proteomes" id="UP000030437"/>
    </source>
</evidence>
<dbReference type="OrthoDB" id="9759796at2"/>
<dbReference type="STRING" id="1220589.CD32_06755"/>
<dbReference type="CDD" id="cd03747">
    <property type="entry name" value="Ntn_PGA_like"/>
    <property type="match status" value="1"/>
</dbReference>
<dbReference type="GO" id="GO:0017000">
    <property type="term" value="P:antibiotic biosynthetic process"/>
    <property type="evidence" value="ECO:0007669"/>
    <property type="project" value="InterPro"/>
</dbReference>
<accession>A0A0A3IT86</accession>
<feature type="active site" description="Nucleophile" evidence="4">
    <location>
        <position position="248"/>
    </location>
</feature>
<name>A0A0A3IT86_9BACI</name>
<keyword evidence="2" id="KW-0378">Hydrolase</keyword>
<dbReference type="Gene3D" id="3.60.20.10">
    <property type="entry name" value="Glutamine Phosphoribosylpyrophosphate, subunit 1, domain 1"/>
    <property type="match status" value="1"/>
</dbReference>
<keyword evidence="5" id="KW-0106">Calcium</keyword>
<dbReference type="InterPro" id="IPR043146">
    <property type="entry name" value="Penicillin_amidase_N_B-knob"/>
</dbReference>
<gene>
    <name evidence="7" type="ORF">CD32_06755</name>
</gene>
<dbReference type="GO" id="GO:0046872">
    <property type="term" value="F:metal ion binding"/>
    <property type="evidence" value="ECO:0007669"/>
    <property type="project" value="UniProtKB-KW"/>
</dbReference>
<feature type="binding site" evidence="5">
    <location>
        <position position="323"/>
    </location>
    <ligand>
        <name>Ca(2+)</name>
        <dbReference type="ChEBI" id="CHEBI:29108"/>
    </ligand>
</feature>
<sequence length="785" mass="88586">MTKGNKLIRIILWALGIIAGLIAIALIAFNFYIGSSKPIIEGELTVSILEEDVKVVRDGDGVPHIDAQSDADLYRAQGYVQAQDRLFQMDLARRQASGRLAEVVGAAAVENDKFFRTFSLRDAAEKSWDGYDAQSKQVLEWFAEGVNAFMKEERLSYEFKLLGYEPEPWTPIDSLTIGKYMAYDLGGNWSLLAFRHWALNNLPEELTAELIVDYPKEARSIIEANKESEVKMAGSFPIEAIPNEFNGSNNWVVSGEKSETGMPLLADDPHLGLSTPSIWYQMHLQSPEQNVSGVIFAGVPGIILGHNEDVAWGVTNVNPQVQDLYIEKQSPDNPYEFLYDGKYYEAEVRDEPIHVKGGNIVDFEVIVTKHGPVISDLVFDKEPVGEVFSMQWTALEPTRELQAVLGFNKSKNWQDFDLALRDFMAPAQNFVFADTTGTIAYRANGNIPIRKIGEGKLPVPGDSSDYGWEGYIPYEELPTVINPEEGYIATANNKVVGEEYPYYITDFWAQPYRFERIVDLLESKEKLSVQDMKNIQMDTVNLYAAEFLPYFLKTIKEADVDGKYTDIIASLEAWDYNETIDAPQPLVFNFLIEELKESLFAEEIPEEVYMMMPGKYQIMDNLLRDAYKGNEGMWIEKAGGLERFVYKSFEETIKELKDTYGDNYKKWAWGDFHQLTFDHSISAASDLVAWYLNPAPQPVGGSRTTVQAAGNRINGKVNHGASWRFVADVGNLSKADHIVGPGQSGHKKSEWYHDQVDDWAKGNYHTTRLDGEYENANELLLKAGK</sequence>
<dbReference type="EMBL" id="JPVP01000052">
    <property type="protein sequence ID" value="KGR86093.1"/>
    <property type="molecule type" value="Genomic_DNA"/>
</dbReference>
<organism evidence="7 8">
    <name type="scientific">Lysinibacillus odysseyi 34hs-1 = NBRC 100172</name>
    <dbReference type="NCBI Taxonomy" id="1220589"/>
    <lineage>
        <taxon>Bacteria</taxon>
        <taxon>Bacillati</taxon>
        <taxon>Bacillota</taxon>
        <taxon>Bacilli</taxon>
        <taxon>Bacillales</taxon>
        <taxon>Bacillaceae</taxon>
        <taxon>Lysinibacillus</taxon>
    </lineage>
</organism>
<dbReference type="Gene3D" id="1.10.439.10">
    <property type="entry name" value="Penicillin Amidohydrolase, domain 1"/>
    <property type="match status" value="1"/>
</dbReference>
<evidence type="ECO:0000256" key="6">
    <source>
        <dbReference type="SAM" id="Phobius"/>
    </source>
</evidence>
<keyword evidence="5" id="KW-0479">Metal-binding</keyword>
<evidence type="ECO:0000256" key="4">
    <source>
        <dbReference type="PIRSR" id="PIRSR001227-1"/>
    </source>
</evidence>
<evidence type="ECO:0000256" key="2">
    <source>
        <dbReference type="ARBA" id="ARBA00022801"/>
    </source>
</evidence>
<comment type="cofactor">
    <cofactor evidence="5">
        <name>Ca(2+)</name>
        <dbReference type="ChEBI" id="CHEBI:29108"/>
    </cofactor>
    <text evidence="5">Binds 1 Ca(2+) ion per dimer.</text>
</comment>
<evidence type="ECO:0000256" key="5">
    <source>
        <dbReference type="PIRSR" id="PIRSR001227-2"/>
    </source>
</evidence>
<dbReference type="PIRSF" id="PIRSF001227">
    <property type="entry name" value="Pen_acylase"/>
    <property type="match status" value="1"/>
</dbReference>
<dbReference type="Pfam" id="PF01804">
    <property type="entry name" value="Penicil_amidase"/>
    <property type="match status" value="1"/>
</dbReference>
<dbReference type="InterPro" id="IPR014395">
    <property type="entry name" value="Pen/GL7ACA/AHL_acylase"/>
</dbReference>
<comment type="similarity">
    <text evidence="1">Belongs to the peptidase S45 family.</text>
</comment>
<dbReference type="InterPro" id="IPR023343">
    <property type="entry name" value="Penicillin_amidase_dom1"/>
</dbReference>
<protein>
    <submittedName>
        <fullName evidence="7">Beta-lactam antibiotic acylase</fullName>
    </submittedName>
</protein>
<dbReference type="GO" id="GO:0016811">
    <property type="term" value="F:hydrolase activity, acting on carbon-nitrogen (but not peptide) bonds, in linear amides"/>
    <property type="evidence" value="ECO:0007669"/>
    <property type="project" value="InterPro"/>
</dbReference>